<dbReference type="EMBL" id="PDEP01000011">
    <property type="protein sequence ID" value="PEN05791.1"/>
    <property type="molecule type" value="Genomic_DNA"/>
</dbReference>
<feature type="region of interest" description="Disordered" evidence="2">
    <location>
        <begin position="215"/>
        <end position="242"/>
    </location>
</feature>
<evidence type="ECO:0000256" key="2">
    <source>
        <dbReference type="SAM" id="MobiDB-lite"/>
    </source>
</evidence>
<protein>
    <submittedName>
        <fullName evidence="3">Uncharacterized protein</fullName>
    </submittedName>
</protein>
<reference evidence="3 4" key="1">
    <citation type="submission" date="2017-10" db="EMBL/GenBank/DDBJ databases">
        <title>Draft genome of Longimonas halophila.</title>
        <authorList>
            <person name="Goh K.M."/>
            <person name="Shamsir M.S."/>
            <person name="Lim S.W."/>
        </authorList>
    </citation>
    <scope>NUCLEOTIDE SEQUENCE [LARGE SCALE GENOMIC DNA]</scope>
    <source>
        <strain evidence="3 4">KCTC 42399</strain>
    </source>
</reference>
<feature type="compositionally biased region" description="Low complexity" evidence="2">
    <location>
        <begin position="229"/>
        <end position="242"/>
    </location>
</feature>
<keyword evidence="4" id="KW-1185">Reference proteome</keyword>
<proteinExistence type="predicted"/>
<comment type="caution">
    <text evidence="3">The sequence shown here is derived from an EMBL/GenBank/DDBJ whole genome shotgun (WGS) entry which is preliminary data.</text>
</comment>
<evidence type="ECO:0000313" key="4">
    <source>
        <dbReference type="Proteomes" id="UP000221024"/>
    </source>
</evidence>
<organism evidence="3 4">
    <name type="scientific">Longimonas halophila</name>
    <dbReference type="NCBI Taxonomy" id="1469170"/>
    <lineage>
        <taxon>Bacteria</taxon>
        <taxon>Pseudomonadati</taxon>
        <taxon>Rhodothermota</taxon>
        <taxon>Rhodothermia</taxon>
        <taxon>Rhodothermales</taxon>
        <taxon>Salisaetaceae</taxon>
        <taxon>Longimonas</taxon>
    </lineage>
</organism>
<name>A0A2H3NJI1_9BACT</name>
<feature type="region of interest" description="Disordered" evidence="2">
    <location>
        <begin position="1"/>
        <end position="28"/>
    </location>
</feature>
<gene>
    <name evidence="3" type="ORF">CRI93_11860</name>
</gene>
<accession>A0A2H3NJI1</accession>
<keyword evidence="1" id="KW-0175">Coiled coil</keyword>
<feature type="coiled-coil region" evidence="1">
    <location>
        <begin position="38"/>
        <end position="79"/>
    </location>
</feature>
<dbReference type="Proteomes" id="UP000221024">
    <property type="component" value="Unassembled WGS sequence"/>
</dbReference>
<evidence type="ECO:0000313" key="3">
    <source>
        <dbReference type="EMBL" id="PEN05791.1"/>
    </source>
</evidence>
<sequence length="242" mass="26040">MFTGCASAGAVESPSAPSEAQADDPEPPVVMTTEAATLDDALATADALASDLNNYEDQRAQTTNQLEEATSQALNALENAPSTEAVREATRAWREDWDAVREEVDLLATRYAEVAARTVGYFHHLDAQTANISNADLRAEEQERNDEIHESWRSTASEATHALRTLRANLKNGDDLYVTMLNASLRSGFDTHVERLRALGEETHAALESLESITSEGEALVGSLDEPSSDSSASDDAASSNE</sequence>
<evidence type="ECO:0000256" key="1">
    <source>
        <dbReference type="SAM" id="Coils"/>
    </source>
</evidence>
<dbReference type="AlphaFoldDB" id="A0A2H3NJI1"/>